<dbReference type="PANTHER" id="PTHR23417">
    <property type="entry name" value="3-DEOXY-D-MANNO-OCTULOSONIC-ACID TRANSFERASE/TRNA GUANINE-N 7 - -METHYLTRANSFERASE"/>
    <property type="match status" value="1"/>
</dbReference>
<dbReference type="OrthoDB" id="9802090at2"/>
<evidence type="ECO:0000256" key="4">
    <source>
        <dbReference type="ARBA" id="ARBA00022679"/>
    </source>
</evidence>
<comment type="pathway">
    <text evidence="7">tRNA modification; N(7)-methylguanine-tRNA biosynthesis.</text>
</comment>
<feature type="binding site" evidence="7">
    <location>
        <position position="85"/>
    </location>
    <ligand>
        <name>S-adenosyl-L-methionine</name>
        <dbReference type="ChEBI" id="CHEBI:59789"/>
    </ligand>
</feature>
<dbReference type="UniPathway" id="UPA00989"/>
<feature type="binding site" evidence="7">
    <location>
        <position position="144"/>
    </location>
    <ligand>
        <name>substrate</name>
    </ligand>
</feature>
<keyword evidence="3 7" id="KW-0489">Methyltransferase</keyword>
<dbReference type="AlphaFoldDB" id="E3CYB5"/>
<comment type="caution">
    <text evidence="7">Lacks conserved residue(s) required for the propagation of feature annotation.</text>
</comment>
<dbReference type="STRING" id="584708.Apau_1222"/>
<dbReference type="EC" id="2.1.1.33" evidence="7"/>
<evidence type="ECO:0000256" key="1">
    <source>
        <dbReference type="ARBA" id="ARBA00000142"/>
    </source>
</evidence>
<keyword evidence="4 7" id="KW-0808">Transferase</keyword>
<dbReference type="Pfam" id="PF02390">
    <property type="entry name" value="Methyltransf_4"/>
    <property type="match status" value="1"/>
</dbReference>
<evidence type="ECO:0000256" key="3">
    <source>
        <dbReference type="ARBA" id="ARBA00022603"/>
    </source>
</evidence>
<evidence type="ECO:0000256" key="7">
    <source>
        <dbReference type="HAMAP-Rule" id="MF_01057"/>
    </source>
</evidence>
<feature type="binding site" evidence="7">
    <location>
        <position position="58"/>
    </location>
    <ligand>
        <name>S-adenosyl-L-methionine</name>
        <dbReference type="ChEBI" id="CHEBI:59789"/>
    </ligand>
</feature>
<dbReference type="GO" id="GO:0043527">
    <property type="term" value="C:tRNA methyltransferase complex"/>
    <property type="evidence" value="ECO:0007669"/>
    <property type="project" value="TreeGrafter"/>
</dbReference>
<keyword evidence="9" id="KW-1185">Reference proteome</keyword>
<dbReference type="PANTHER" id="PTHR23417:SF14">
    <property type="entry name" value="PENTACOTRIPEPTIDE-REPEAT REGION OF PRORP DOMAIN-CONTAINING PROTEIN"/>
    <property type="match status" value="1"/>
</dbReference>
<dbReference type="InterPro" id="IPR003358">
    <property type="entry name" value="tRNA_(Gua-N-7)_MeTrfase_Trmb"/>
</dbReference>
<comment type="similarity">
    <text evidence="7">Belongs to the class I-like SAM-binding methyltransferase superfamily. TrmB family.</text>
</comment>
<evidence type="ECO:0000256" key="2">
    <source>
        <dbReference type="ARBA" id="ARBA00003015"/>
    </source>
</evidence>
<dbReference type="InterPro" id="IPR055361">
    <property type="entry name" value="tRNA_methyltr_TrmB_bact"/>
</dbReference>
<dbReference type="eggNOG" id="COG0220">
    <property type="taxonomic scope" value="Bacteria"/>
</dbReference>
<evidence type="ECO:0000256" key="6">
    <source>
        <dbReference type="ARBA" id="ARBA00022694"/>
    </source>
</evidence>
<feature type="binding site" evidence="7">
    <location>
        <position position="112"/>
    </location>
    <ligand>
        <name>substrate</name>
    </ligand>
</feature>
<dbReference type="HAMAP" id="MF_01057">
    <property type="entry name" value="tRNA_methyltr_TrmB"/>
    <property type="match status" value="1"/>
</dbReference>
<comment type="function">
    <text evidence="2 7">Catalyzes the formation of N(7)-methylguanine at position 46 (m7G46) in tRNA.</text>
</comment>
<evidence type="ECO:0000256" key="5">
    <source>
        <dbReference type="ARBA" id="ARBA00022691"/>
    </source>
</evidence>
<organism evidence="8 9">
    <name type="scientific">Aminomonas paucivorans DSM 12260</name>
    <dbReference type="NCBI Taxonomy" id="584708"/>
    <lineage>
        <taxon>Bacteria</taxon>
        <taxon>Thermotogati</taxon>
        <taxon>Synergistota</taxon>
        <taxon>Synergistia</taxon>
        <taxon>Synergistales</taxon>
        <taxon>Synergistaceae</taxon>
        <taxon>Aminomonas</taxon>
    </lineage>
</organism>
<dbReference type="GO" id="GO:0008176">
    <property type="term" value="F:tRNA (guanine(46)-N7)-methyltransferase activity"/>
    <property type="evidence" value="ECO:0007669"/>
    <property type="project" value="UniProtKB-UniRule"/>
</dbReference>
<dbReference type="RefSeq" id="WP_006300850.1">
    <property type="nucleotide sequence ID" value="NZ_CM001022.1"/>
</dbReference>
<dbReference type="CDD" id="cd02440">
    <property type="entry name" value="AdoMet_MTases"/>
    <property type="match status" value="1"/>
</dbReference>
<accession>E3CYB5</accession>
<dbReference type="Gene3D" id="3.40.50.150">
    <property type="entry name" value="Vaccinia Virus protein VP39"/>
    <property type="match status" value="1"/>
</dbReference>
<name>E3CYB5_9BACT</name>
<keyword evidence="6 7" id="KW-0819">tRNA processing</keyword>
<dbReference type="NCBIfam" id="TIGR00091">
    <property type="entry name" value="tRNA (guanosine(46)-N7)-methyltransferase TrmB"/>
    <property type="match status" value="1"/>
</dbReference>
<dbReference type="EMBL" id="CM001022">
    <property type="protein sequence ID" value="EFQ23648.1"/>
    <property type="molecule type" value="Genomic_DNA"/>
</dbReference>
<proteinExistence type="inferred from homology"/>
<dbReference type="PROSITE" id="PS51625">
    <property type="entry name" value="SAM_MT_TRMB"/>
    <property type="match status" value="1"/>
</dbReference>
<dbReference type="Proteomes" id="UP000005096">
    <property type="component" value="Chromosome"/>
</dbReference>
<gene>
    <name evidence="7" type="primary">trmB</name>
    <name evidence="8" type="ORF">Apau_1222</name>
</gene>
<reference evidence="8 9" key="1">
    <citation type="journal article" date="2010" name="Stand. Genomic Sci.">
        <title>Non-contiguous finished genome sequence of Aminomonas paucivorans type strain (GLU-3).</title>
        <authorList>
            <person name="Pitluck S."/>
            <person name="Yasawong M."/>
            <person name="Held B."/>
            <person name="Lapidus A."/>
            <person name="Nolan M."/>
            <person name="Copeland A."/>
            <person name="Lucas S."/>
            <person name="Del Rio T.G."/>
            <person name="Tice H."/>
            <person name="Cheng J.F."/>
            <person name="Chertkov O."/>
            <person name="Goodwin L."/>
            <person name="Tapia R."/>
            <person name="Han C."/>
            <person name="Liolios K."/>
            <person name="Ivanova N."/>
            <person name="Mavromatis K."/>
            <person name="Ovchinnikova G."/>
            <person name="Pati A."/>
            <person name="Chen A."/>
            <person name="Palaniappan K."/>
            <person name="Land M."/>
            <person name="Hauser L."/>
            <person name="Chang Y.J."/>
            <person name="Jeffries C.D."/>
            <person name="Pukall R."/>
            <person name="Spring S."/>
            <person name="Rohde M."/>
            <person name="Sikorski J."/>
            <person name="Goker M."/>
            <person name="Woyke T."/>
            <person name="Bristow J."/>
            <person name="Eisen J.A."/>
            <person name="Markowitz V."/>
            <person name="Hugenholtz P."/>
            <person name="Kyrpides N.C."/>
            <person name="Klenk H.P."/>
        </authorList>
    </citation>
    <scope>NUCLEOTIDE SEQUENCE [LARGE SCALE GENOMIC DNA]</scope>
    <source>
        <strain evidence="8 9">DSM 12260</strain>
    </source>
</reference>
<feature type="binding site" evidence="7">
    <location>
        <position position="33"/>
    </location>
    <ligand>
        <name>S-adenosyl-L-methionine</name>
        <dbReference type="ChEBI" id="CHEBI:59789"/>
    </ligand>
</feature>
<feature type="binding site" evidence="7">
    <location>
        <begin position="177"/>
        <end position="180"/>
    </location>
    <ligand>
        <name>substrate</name>
    </ligand>
</feature>
<protein>
    <recommendedName>
        <fullName evidence="7">tRNA (guanine-N(7)-)-methyltransferase</fullName>
        <ecNumber evidence="7">2.1.1.33</ecNumber>
    </recommendedName>
    <alternativeName>
        <fullName evidence="7">tRNA (guanine(46)-N(7))-methyltransferase</fullName>
    </alternativeName>
    <alternativeName>
        <fullName evidence="7">tRNA(m7G46)-methyltransferase</fullName>
    </alternativeName>
</protein>
<dbReference type="InterPro" id="IPR029063">
    <property type="entry name" value="SAM-dependent_MTases_sf"/>
</dbReference>
<comment type="catalytic activity">
    <reaction evidence="1 7">
        <text>guanosine(46) in tRNA + S-adenosyl-L-methionine = N(7)-methylguanosine(46) in tRNA + S-adenosyl-L-homocysteine</text>
        <dbReference type="Rhea" id="RHEA:42708"/>
        <dbReference type="Rhea" id="RHEA-COMP:10188"/>
        <dbReference type="Rhea" id="RHEA-COMP:10189"/>
        <dbReference type="ChEBI" id="CHEBI:57856"/>
        <dbReference type="ChEBI" id="CHEBI:59789"/>
        <dbReference type="ChEBI" id="CHEBI:74269"/>
        <dbReference type="ChEBI" id="CHEBI:74480"/>
        <dbReference type="EC" id="2.1.1.33"/>
    </reaction>
</comment>
<dbReference type="PaxDb" id="584708-Apau_1222"/>
<dbReference type="HOGENOM" id="CLU_077150_0_0_0"/>
<dbReference type="SUPFAM" id="SSF53335">
    <property type="entry name" value="S-adenosyl-L-methionine-dependent methyltransferases"/>
    <property type="match status" value="1"/>
</dbReference>
<evidence type="ECO:0000313" key="8">
    <source>
        <dbReference type="EMBL" id="EFQ23648.1"/>
    </source>
</evidence>
<sequence length="318" mass="35452">MYWAFQDVVVDGARHPLPLSWVVPGGDGRLFVEIGFGNGEFLAHLGRAEPGATVVGIEVSQWCVTKAARRVQACGLTNVRLLWGDARHLIPLCFAPASLDRVILNFPCPWPKNRHASRRVTSPEFAGLLSRFLKPGGFFSLATDVDWYARSARECFAALPGFSLREERTNPQREYLTKYERKWKEEGRDTFTLEVEWAGGGVPAPEPRFEEESLEMDMPNCGQGLASILEGLRDREGGRGDHRFVFREAFTSPGGEGILLAITVDEGFEQHFFLRFYPSRGRIAVKPDPTTLPYRTPAVKEALKEASRALGSPASREA</sequence>
<keyword evidence="5 7" id="KW-0949">S-adenosyl-L-methionine</keyword>
<evidence type="ECO:0000313" key="9">
    <source>
        <dbReference type="Proteomes" id="UP000005096"/>
    </source>
</evidence>